<dbReference type="PANTHER" id="PTHR42695">
    <property type="entry name" value="GLUTAMINE AMIDOTRANSFERASE YLR126C-RELATED"/>
    <property type="match status" value="1"/>
</dbReference>
<evidence type="ECO:0000313" key="2">
    <source>
        <dbReference type="EMBL" id="MPY37164.1"/>
    </source>
</evidence>
<dbReference type="OrthoDB" id="5196541at2"/>
<protein>
    <recommendedName>
        <fullName evidence="1">Glutamine amidotransferase domain-containing protein</fullName>
    </recommendedName>
</protein>
<dbReference type="Pfam" id="PF00117">
    <property type="entry name" value="GATase"/>
    <property type="match status" value="1"/>
</dbReference>
<comment type="caution">
    <text evidence="2">The sequence shown here is derived from an EMBL/GenBank/DDBJ whole genome shotgun (WGS) entry which is preliminary data.</text>
</comment>
<dbReference type="Proteomes" id="UP000325849">
    <property type="component" value="Unassembled WGS sequence"/>
</dbReference>
<dbReference type="RefSeq" id="WP_152894765.1">
    <property type="nucleotide sequence ID" value="NZ_VJZD01000284.1"/>
</dbReference>
<feature type="domain" description="Glutamine amidotransferase" evidence="1">
    <location>
        <begin position="103"/>
        <end position="206"/>
    </location>
</feature>
<reference evidence="2 3" key="1">
    <citation type="submission" date="2019-07" db="EMBL/GenBank/DDBJ databases">
        <title>New species of Amycolatopsis and Streptomyces.</title>
        <authorList>
            <person name="Duangmal K."/>
            <person name="Teo W.F.A."/>
            <person name="Lipun K."/>
        </authorList>
    </citation>
    <scope>NUCLEOTIDE SEQUENCE [LARGE SCALE GENOMIC DNA]</scope>
    <source>
        <strain evidence="2 3">NBRC 109810</strain>
    </source>
</reference>
<organism evidence="2 3">
    <name type="scientific">Streptomyces adustus</name>
    <dbReference type="NCBI Taxonomy" id="1609272"/>
    <lineage>
        <taxon>Bacteria</taxon>
        <taxon>Bacillati</taxon>
        <taxon>Actinomycetota</taxon>
        <taxon>Actinomycetes</taxon>
        <taxon>Kitasatosporales</taxon>
        <taxon>Streptomycetaceae</taxon>
        <taxon>Streptomyces</taxon>
    </lineage>
</organism>
<name>A0A5N8VSN0_9ACTN</name>
<evidence type="ECO:0000313" key="3">
    <source>
        <dbReference type="Proteomes" id="UP000325849"/>
    </source>
</evidence>
<dbReference type="PANTHER" id="PTHR42695:SF5">
    <property type="entry name" value="GLUTAMINE AMIDOTRANSFERASE YLR126C-RELATED"/>
    <property type="match status" value="1"/>
</dbReference>
<sequence>MPVDVQICVADGLIYDGLDYADRIEQRLTRAGLSCGRLNLPAEAAAVAARPPRPNLAYVFTGGQTSVHSDAAWMRATVALVRELIADTDKRDGGTEPARPGPAVIGVCLGSQLIAEALRPDSIIGTSGIEVGLTPVCRAGDGHRSRDSDHGVDVVPSFHYQAISPRIEEVDGVRVEYRNDHTSVQALSFGERVFGYQFHPELTSDDVHRLIDFNKDVITEWNGDAEAAHRSVEQYQLHDDLFERLVIDRIRR</sequence>
<accession>A0A5N8VSN0</accession>
<dbReference type="InterPro" id="IPR029062">
    <property type="entry name" value="Class_I_gatase-like"/>
</dbReference>
<dbReference type="GO" id="GO:0005829">
    <property type="term" value="C:cytosol"/>
    <property type="evidence" value="ECO:0007669"/>
    <property type="project" value="TreeGrafter"/>
</dbReference>
<gene>
    <name evidence="2" type="ORF">FNH09_39910</name>
</gene>
<evidence type="ECO:0000259" key="1">
    <source>
        <dbReference type="Pfam" id="PF00117"/>
    </source>
</evidence>
<dbReference type="PROSITE" id="PS51273">
    <property type="entry name" value="GATASE_TYPE_1"/>
    <property type="match status" value="1"/>
</dbReference>
<dbReference type="InterPro" id="IPR017926">
    <property type="entry name" value="GATASE"/>
</dbReference>
<proteinExistence type="predicted"/>
<dbReference type="AlphaFoldDB" id="A0A5N8VSN0"/>
<dbReference type="SUPFAM" id="SSF52317">
    <property type="entry name" value="Class I glutamine amidotransferase-like"/>
    <property type="match status" value="1"/>
</dbReference>
<keyword evidence="3" id="KW-1185">Reference proteome</keyword>
<dbReference type="EMBL" id="VJZD01000284">
    <property type="protein sequence ID" value="MPY37164.1"/>
    <property type="molecule type" value="Genomic_DNA"/>
</dbReference>
<dbReference type="Gene3D" id="3.40.50.880">
    <property type="match status" value="1"/>
</dbReference>
<dbReference type="InterPro" id="IPR044992">
    <property type="entry name" value="ChyE-like"/>
</dbReference>